<evidence type="ECO:0000313" key="1">
    <source>
        <dbReference type="EMBL" id="MBD6620403.1"/>
    </source>
</evidence>
<keyword evidence="2" id="KW-1185">Reference proteome</keyword>
<proteinExistence type="predicted"/>
<organism evidence="1 2">
    <name type="scientific">Komarekiella delphini-convector SJRDD-AB1</name>
    <dbReference type="NCBI Taxonomy" id="2593771"/>
    <lineage>
        <taxon>Bacteria</taxon>
        <taxon>Bacillati</taxon>
        <taxon>Cyanobacteriota</taxon>
        <taxon>Cyanophyceae</taxon>
        <taxon>Nostocales</taxon>
        <taxon>Nostocaceae</taxon>
        <taxon>Komarekiella</taxon>
        <taxon>Komarekiella delphini-convector</taxon>
    </lineage>
</organism>
<gene>
    <name evidence="1" type="ORF">FNW02_32630</name>
</gene>
<dbReference type="RefSeq" id="WP_191761647.1">
    <property type="nucleotide sequence ID" value="NZ_VJXY01000064.1"/>
</dbReference>
<name>A0AA40T3R5_9NOST</name>
<sequence length="61" mass="6600">MPTESSLGDGAKEIGSEEDIAGVESVEIMILILCPHRITSILTSYGTARLVKKTAKKLRLK</sequence>
<protein>
    <submittedName>
        <fullName evidence="1">Uncharacterized protein</fullName>
    </submittedName>
</protein>
<reference evidence="1" key="1">
    <citation type="submission" date="2019-07" db="EMBL/GenBank/DDBJ databases">
        <title>Toxilogical consequences of a new and cryptic species of cyanobacteria (Komarekiella delphini-convector) recovered from the epidermis of a bottlenose dolphin and 1500 ft. in the air.</title>
        <authorList>
            <person name="Brown A.O."/>
            <person name="Dvorak P."/>
            <person name="Villanueva C.D."/>
            <person name="Foss A.J."/>
            <person name="Garvey A.D."/>
            <person name="Gibson Q.A."/>
            <person name="Johansen J.R."/>
            <person name="Casamatta D.A."/>
        </authorList>
    </citation>
    <scope>NUCLEOTIDE SEQUENCE</scope>
    <source>
        <strain evidence="1">SJRDD-AB1</strain>
    </source>
</reference>
<dbReference type="AlphaFoldDB" id="A0AA40T3R5"/>
<dbReference type="Proteomes" id="UP001165986">
    <property type="component" value="Unassembled WGS sequence"/>
</dbReference>
<comment type="caution">
    <text evidence="1">The sequence shown here is derived from an EMBL/GenBank/DDBJ whole genome shotgun (WGS) entry which is preliminary data.</text>
</comment>
<dbReference type="EMBL" id="VJXY01000064">
    <property type="protein sequence ID" value="MBD6620403.1"/>
    <property type="molecule type" value="Genomic_DNA"/>
</dbReference>
<evidence type="ECO:0000313" key="2">
    <source>
        <dbReference type="Proteomes" id="UP001165986"/>
    </source>
</evidence>
<accession>A0AA40T3R5</accession>